<dbReference type="GO" id="GO:0032589">
    <property type="term" value="C:neuron projection membrane"/>
    <property type="evidence" value="ECO:0007669"/>
    <property type="project" value="TreeGrafter"/>
</dbReference>
<dbReference type="PROSITE" id="PS50835">
    <property type="entry name" value="IG_LIKE"/>
    <property type="match status" value="2"/>
</dbReference>
<dbReference type="Proteomes" id="UP001347796">
    <property type="component" value="Unassembled WGS sequence"/>
</dbReference>
<dbReference type="Pfam" id="PF13927">
    <property type="entry name" value="Ig_3"/>
    <property type="match status" value="1"/>
</dbReference>
<sequence>MDLLGLTCMYLTSLWLAVAGEDYHDFDIKSLKTQPTFVDTPTNVTFKAGKLAKLDCSVNNLGTKKVIWRRASDFNPLTIGTKTFVGNSRILIEHTPLQKEWNLLIKKVQLDDGGKYECQVSSTQRNLRRFVYLNIIGEYKPSWRKPTIRPEPDIRRVSGIKTNTSSYDIKISGPSYVEKGSKILLVCNATGDEHPPDDLDWFKDGDKLSTDHSKQIYIRKQVSLEYKTISSVLEIEKARLHNAGVYICRTSDLQITRKIVDILNSDTYNVKRGTDKDAIAASHGIYSGNTFHSHRNNSPMLSTNSLHFFCFICIQTVLQLMSQRFYT</sequence>
<comment type="caution">
    <text evidence="3">The sequence shown here is derived from an EMBL/GenBank/DDBJ whole genome shotgun (WGS) entry which is preliminary data.</text>
</comment>
<dbReference type="SMART" id="SM00409">
    <property type="entry name" value="IG"/>
    <property type="match status" value="2"/>
</dbReference>
<evidence type="ECO:0000313" key="4">
    <source>
        <dbReference type="Proteomes" id="UP001347796"/>
    </source>
</evidence>
<dbReference type="InterPro" id="IPR036179">
    <property type="entry name" value="Ig-like_dom_sf"/>
</dbReference>
<dbReference type="Pfam" id="PF07679">
    <property type="entry name" value="I-set"/>
    <property type="match status" value="1"/>
</dbReference>
<dbReference type="PANTHER" id="PTHR23279">
    <property type="entry name" value="DEFECTIVE PROBOSCIS EXTENSION RESPONSE DPR -RELATED"/>
    <property type="match status" value="1"/>
</dbReference>
<dbReference type="Gene3D" id="2.60.40.10">
    <property type="entry name" value="Immunoglobulins"/>
    <property type="match status" value="2"/>
</dbReference>
<dbReference type="InterPro" id="IPR003598">
    <property type="entry name" value="Ig_sub2"/>
</dbReference>
<keyword evidence="1" id="KW-0732">Signal</keyword>
<feature type="domain" description="Ig-like" evidence="2">
    <location>
        <begin position="152"/>
        <end position="260"/>
    </location>
</feature>
<dbReference type="InterPro" id="IPR013783">
    <property type="entry name" value="Ig-like_fold"/>
</dbReference>
<evidence type="ECO:0000259" key="2">
    <source>
        <dbReference type="PROSITE" id="PS50835"/>
    </source>
</evidence>
<dbReference type="InterPro" id="IPR013098">
    <property type="entry name" value="Ig_I-set"/>
</dbReference>
<evidence type="ECO:0000313" key="3">
    <source>
        <dbReference type="EMBL" id="KAK6179577.1"/>
    </source>
</evidence>
<dbReference type="AlphaFoldDB" id="A0AAN8PK98"/>
<feature type="domain" description="Ig-like" evidence="2">
    <location>
        <begin position="35"/>
        <end position="128"/>
    </location>
</feature>
<dbReference type="InterPro" id="IPR003599">
    <property type="entry name" value="Ig_sub"/>
</dbReference>
<dbReference type="EMBL" id="JAZGQO010000008">
    <property type="protein sequence ID" value="KAK6179577.1"/>
    <property type="molecule type" value="Genomic_DNA"/>
</dbReference>
<dbReference type="InterPro" id="IPR007110">
    <property type="entry name" value="Ig-like_dom"/>
</dbReference>
<organism evidence="3 4">
    <name type="scientific">Patella caerulea</name>
    <name type="common">Rayed Mediterranean limpet</name>
    <dbReference type="NCBI Taxonomy" id="87958"/>
    <lineage>
        <taxon>Eukaryota</taxon>
        <taxon>Metazoa</taxon>
        <taxon>Spiralia</taxon>
        <taxon>Lophotrochozoa</taxon>
        <taxon>Mollusca</taxon>
        <taxon>Gastropoda</taxon>
        <taxon>Patellogastropoda</taxon>
        <taxon>Patelloidea</taxon>
        <taxon>Patellidae</taxon>
        <taxon>Patella</taxon>
    </lineage>
</organism>
<accession>A0AAN8PK98</accession>
<protein>
    <recommendedName>
        <fullName evidence="2">Ig-like domain-containing protein</fullName>
    </recommendedName>
</protein>
<evidence type="ECO:0000256" key="1">
    <source>
        <dbReference type="SAM" id="SignalP"/>
    </source>
</evidence>
<dbReference type="SMART" id="SM00408">
    <property type="entry name" value="IGc2"/>
    <property type="match status" value="2"/>
</dbReference>
<dbReference type="InterPro" id="IPR037448">
    <property type="entry name" value="Zig-8"/>
</dbReference>
<keyword evidence="4" id="KW-1185">Reference proteome</keyword>
<dbReference type="GO" id="GO:0050808">
    <property type="term" value="P:synapse organization"/>
    <property type="evidence" value="ECO:0007669"/>
    <property type="project" value="TreeGrafter"/>
</dbReference>
<feature type="chain" id="PRO_5042938196" description="Ig-like domain-containing protein" evidence="1">
    <location>
        <begin position="21"/>
        <end position="327"/>
    </location>
</feature>
<reference evidence="3 4" key="1">
    <citation type="submission" date="2024-01" db="EMBL/GenBank/DDBJ databases">
        <title>The genome of the rayed Mediterranean limpet Patella caerulea (Linnaeus, 1758).</title>
        <authorList>
            <person name="Anh-Thu Weber A."/>
            <person name="Halstead-Nussloch G."/>
        </authorList>
    </citation>
    <scope>NUCLEOTIDE SEQUENCE [LARGE SCALE GENOMIC DNA]</scope>
    <source>
        <strain evidence="3">AATW-2023a</strain>
        <tissue evidence="3">Whole specimen</tissue>
    </source>
</reference>
<gene>
    <name evidence="3" type="ORF">SNE40_011904</name>
</gene>
<name>A0AAN8PK98_PATCE</name>
<dbReference type="PANTHER" id="PTHR23279:SF36">
    <property type="entry name" value="DEFECTIVE PROBOSCIS EXTENSION RESPONSE 9, ISOFORM A"/>
    <property type="match status" value="1"/>
</dbReference>
<dbReference type="SUPFAM" id="SSF48726">
    <property type="entry name" value="Immunoglobulin"/>
    <property type="match status" value="2"/>
</dbReference>
<proteinExistence type="predicted"/>
<feature type="signal peptide" evidence="1">
    <location>
        <begin position="1"/>
        <end position="20"/>
    </location>
</feature>